<accession>A0A7X6DT55</accession>
<protein>
    <submittedName>
        <fullName evidence="1">Uncharacterized protein</fullName>
    </submittedName>
</protein>
<dbReference type="AlphaFoldDB" id="A0A7X6DT55"/>
<evidence type="ECO:0000313" key="1">
    <source>
        <dbReference type="EMBL" id="NKE72884.1"/>
    </source>
</evidence>
<organism evidence="1 2">
    <name type="scientific">Candidatus Manganitrophus noduliformans</name>
    <dbReference type="NCBI Taxonomy" id="2606439"/>
    <lineage>
        <taxon>Bacteria</taxon>
        <taxon>Pseudomonadati</taxon>
        <taxon>Nitrospirota</taxon>
        <taxon>Nitrospiria</taxon>
        <taxon>Candidatus Troglogloeales</taxon>
        <taxon>Candidatus Manganitrophaceae</taxon>
        <taxon>Candidatus Manganitrophus</taxon>
    </lineage>
</organism>
<dbReference type="EMBL" id="VTOW01000004">
    <property type="protein sequence ID" value="NKE72884.1"/>
    <property type="molecule type" value="Genomic_DNA"/>
</dbReference>
<dbReference type="RefSeq" id="WP_168062820.1">
    <property type="nucleotide sequence ID" value="NZ_VTOW01000004.1"/>
</dbReference>
<gene>
    <name evidence="1" type="ORF">MNODULE_19205</name>
</gene>
<name>A0A7X6DT55_9BACT</name>
<dbReference type="Proteomes" id="UP000534783">
    <property type="component" value="Unassembled WGS sequence"/>
</dbReference>
<reference evidence="1 2" key="1">
    <citation type="journal article" date="2020" name="Nature">
        <title>Bacterial chemolithoautotrophy via manganese oxidation.</title>
        <authorList>
            <person name="Yu H."/>
            <person name="Leadbetter J.R."/>
        </authorList>
    </citation>
    <scope>NUCLEOTIDE SEQUENCE [LARGE SCALE GENOMIC DNA]</scope>
    <source>
        <strain evidence="1 2">Mn-1</strain>
    </source>
</reference>
<keyword evidence="2" id="KW-1185">Reference proteome</keyword>
<proteinExistence type="predicted"/>
<evidence type="ECO:0000313" key="2">
    <source>
        <dbReference type="Proteomes" id="UP000534783"/>
    </source>
</evidence>
<comment type="caution">
    <text evidence="1">The sequence shown here is derived from an EMBL/GenBank/DDBJ whole genome shotgun (WGS) entry which is preliminary data.</text>
</comment>
<sequence>MKIEFPEEPVWEPLQAVVGSRCREFMFMGQIALESGTIFSYKHIWTRRYLDLDREGRAYRYTGEVYVSTDLEEAIRYVFG</sequence>